<feature type="transmembrane region" description="Helical" evidence="1">
    <location>
        <begin position="79"/>
        <end position="101"/>
    </location>
</feature>
<feature type="domain" description="Protein FecR C-terminal" evidence="3">
    <location>
        <begin position="245"/>
        <end position="310"/>
    </location>
</feature>
<feature type="domain" description="FecR protein" evidence="2">
    <location>
        <begin position="113"/>
        <end position="204"/>
    </location>
</feature>
<gene>
    <name evidence="4" type="ORF">GM418_10275</name>
</gene>
<evidence type="ECO:0000259" key="2">
    <source>
        <dbReference type="Pfam" id="PF04773"/>
    </source>
</evidence>
<dbReference type="AlphaFoldDB" id="A0A6I6JS25"/>
<evidence type="ECO:0000313" key="5">
    <source>
        <dbReference type="Proteomes" id="UP000428260"/>
    </source>
</evidence>
<dbReference type="Gene3D" id="3.55.50.30">
    <property type="match status" value="1"/>
</dbReference>
<dbReference type="InterPro" id="IPR012373">
    <property type="entry name" value="Ferrdict_sens_TM"/>
</dbReference>
<dbReference type="PIRSF" id="PIRSF018266">
    <property type="entry name" value="FecR"/>
    <property type="match status" value="1"/>
</dbReference>
<evidence type="ECO:0000313" key="4">
    <source>
        <dbReference type="EMBL" id="QGY44029.1"/>
    </source>
</evidence>
<protein>
    <submittedName>
        <fullName evidence="4">DUF4974 domain-containing protein</fullName>
    </submittedName>
</protein>
<sequence>MHQKFKKYISNSCTSEEYNEVKNFIGKKENDVFIDGLMHETWKDTLTKPNTISPDQNLLNLIHHKIALKENNPKRTVRIYQTISAVAAVLILGLILGIVFYPKQIQNNIVTQNISTPYGGKTHFTLSDGTEIWLNSGSSISYPSRFSDTREVTLKGEAYFKVTHNSHPFIVSGNFGEIEVLGTEFDVKAYDGEPFATTLVNGSIRYRNKDNQLTLKPGSQVTFHQNKMLTHKVETEIYTSWKDGKLIFRDEPLENIATRLERWYNVDIELKGEEIKKLRYNGTIELESFSEVLELIKVTTPIQYSFDRDTRILSISATN</sequence>
<proteinExistence type="predicted"/>
<dbReference type="EMBL" id="CP046401">
    <property type="protein sequence ID" value="QGY44029.1"/>
    <property type="molecule type" value="Genomic_DNA"/>
</dbReference>
<evidence type="ECO:0000259" key="3">
    <source>
        <dbReference type="Pfam" id="PF16344"/>
    </source>
</evidence>
<dbReference type="PANTHER" id="PTHR30273">
    <property type="entry name" value="PERIPLASMIC SIGNAL SENSOR AND SIGMA FACTOR ACTIVATOR FECR-RELATED"/>
    <property type="match status" value="1"/>
</dbReference>
<reference evidence="4 5" key="1">
    <citation type="submission" date="2019-11" db="EMBL/GenBank/DDBJ databases">
        <authorList>
            <person name="Zheng R.K."/>
            <person name="Sun C.M."/>
        </authorList>
    </citation>
    <scope>NUCLEOTIDE SEQUENCE [LARGE SCALE GENOMIC DNA]</scope>
    <source>
        <strain evidence="4 5">WC007</strain>
    </source>
</reference>
<keyword evidence="1" id="KW-1133">Transmembrane helix</keyword>
<dbReference type="Pfam" id="PF04773">
    <property type="entry name" value="FecR"/>
    <property type="match status" value="1"/>
</dbReference>
<dbReference type="InterPro" id="IPR032508">
    <property type="entry name" value="FecR_C"/>
</dbReference>
<dbReference type="PANTHER" id="PTHR30273:SF2">
    <property type="entry name" value="PROTEIN FECR"/>
    <property type="match status" value="1"/>
</dbReference>
<organism evidence="4 5">
    <name type="scientific">Maribellus comscasis</name>
    <dbReference type="NCBI Taxonomy" id="2681766"/>
    <lineage>
        <taxon>Bacteria</taxon>
        <taxon>Pseudomonadati</taxon>
        <taxon>Bacteroidota</taxon>
        <taxon>Bacteroidia</taxon>
        <taxon>Marinilabiliales</taxon>
        <taxon>Prolixibacteraceae</taxon>
        <taxon>Maribellus</taxon>
    </lineage>
</organism>
<name>A0A6I6JS25_9BACT</name>
<keyword evidence="1" id="KW-0812">Transmembrane</keyword>
<dbReference type="InterPro" id="IPR006860">
    <property type="entry name" value="FecR"/>
</dbReference>
<evidence type="ECO:0000256" key="1">
    <source>
        <dbReference type="SAM" id="Phobius"/>
    </source>
</evidence>
<dbReference type="GO" id="GO:0016989">
    <property type="term" value="F:sigma factor antagonist activity"/>
    <property type="evidence" value="ECO:0007669"/>
    <property type="project" value="TreeGrafter"/>
</dbReference>
<accession>A0A6I6JS25</accession>
<dbReference type="Proteomes" id="UP000428260">
    <property type="component" value="Chromosome"/>
</dbReference>
<dbReference type="Pfam" id="PF16344">
    <property type="entry name" value="FecR_C"/>
    <property type="match status" value="1"/>
</dbReference>
<dbReference type="KEGG" id="mcos:GM418_10275"/>
<dbReference type="RefSeq" id="WP_158865742.1">
    <property type="nucleotide sequence ID" value="NZ_CP046401.1"/>
</dbReference>
<keyword evidence="5" id="KW-1185">Reference proteome</keyword>
<keyword evidence="1" id="KW-0472">Membrane</keyword>
<dbReference type="Gene3D" id="2.60.120.1440">
    <property type="match status" value="1"/>
</dbReference>